<accession>A0AAV5UQL8</accession>
<feature type="region of interest" description="Disordered" evidence="1">
    <location>
        <begin position="1"/>
        <end position="79"/>
    </location>
</feature>
<keyword evidence="3" id="KW-1185">Reference proteome</keyword>
<dbReference type="EMBL" id="BTSY01000001">
    <property type="protein sequence ID" value="GMT08988.1"/>
    <property type="molecule type" value="Genomic_DNA"/>
</dbReference>
<feature type="compositionally biased region" description="Basic and acidic residues" evidence="1">
    <location>
        <begin position="204"/>
        <end position="217"/>
    </location>
</feature>
<dbReference type="AlphaFoldDB" id="A0AAV5UQL8"/>
<dbReference type="Proteomes" id="UP001432322">
    <property type="component" value="Unassembled WGS sequence"/>
</dbReference>
<name>A0AAV5UQL8_9BILA</name>
<sequence length="217" mass="25501">EEGEREQEEGEEEREEEGEVIMNDGREETGQMEEMEGEERREEEMERSGEQRKNIADISHSTLNYREPEDSHSFAPPPRFVLEVDTPVTNDREEKEEEEVMEMEMEADEVLNFQNEMLLIVQRESRRNAMDLFLHPSNGRREALMEREMAKVLEESMELATEEKEKNENENPVSDWSSSSSHSHHHSLMETPKSSRASTRSRGTMREVKKVKKVEEK</sequence>
<evidence type="ECO:0000256" key="1">
    <source>
        <dbReference type="SAM" id="MobiDB-lite"/>
    </source>
</evidence>
<reference evidence="2" key="1">
    <citation type="submission" date="2023-10" db="EMBL/GenBank/DDBJ databases">
        <title>Genome assembly of Pristionchus species.</title>
        <authorList>
            <person name="Yoshida K."/>
            <person name="Sommer R.J."/>
        </authorList>
    </citation>
    <scope>NUCLEOTIDE SEQUENCE</scope>
    <source>
        <strain evidence="2">RS5133</strain>
    </source>
</reference>
<organism evidence="2 3">
    <name type="scientific">Pristionchus fissidentatus</name>
    <dbReference type="NCBI Taxonomy" id="1538716"/>
    <lineage>
        <taxon>Eukaryota</taxon>
        <taxon>Metazoa</taxon>
        <taxon>Ecdysozoa</taxon>
        <taxon>Nematoda</taxon>
        <taxon>Chromadorea</taxon>
        <taxon>Rhabditida</taxon>
        <taxon>Rhabditina</taxon>
        <taxon>Diplogasteromorpha</taxon>
        <taxon>Diplogasteroidea</taxon>
        <taxon>Neodiplogasteridae</taxon>
        <taxon>Pristionchus</taxon>
    </lineage>
</organism>
<feature type="non-terminal residue" evidence="2">
    <location>
        <position position="1"/>
    </location>
</feature>
<proteinExistence type="predicted"/>
<feature type="compositionally biased region" description="Polar residues" evidence="1">
    <location>
        <begin position="192"/>
        <end position="202"/>
    </location>
</feature>
<feature type="region of interest" description="Disordered" evidence="1">
    <location>
        <begin position="154"/>
        <end position="217"/>
    </location>
</feature>
<evidence type="ECO:0000313" key="2">
    <source>
        <dbReference type="EMBL" id="GMT08988.1"/>
    </source>
</evidence>
<comment type="caution">
    <text evidence="2">The sequence shown here is derived from an EMBL/GenBank/DDBJ whole genome shotgun (WGS) entry which is preliminary data.</text>
</comment>
<feature type="compositionally biased region" description="Basic and acidic residues" evidence="1">
    <location>
        <begin position="38"/>
        <end position="55"/>
    </location>
</feature>
<gene>
    <name evidence="2" type="ORF">PFISCL1PPCAC_285</name>
</gene>
<protein>
    <submittedName>
        <fullName evidence="2">Uncharacterized protein</fullName>
    </submittedName>
</protein>
<feature type="non-terminal residue" evidence="2">
    <location>
        <position position="217"/>
    </location>
</feature>
<evidence type="ECO:0000313" key="3">
    <source>
        <dbReference type="Proteomes" id="UP001432322"/>
    </source>
</evidence>
<feature type="compositionally biased region" description="Acidic residues" evidence="1">
    <location>
        <begin position="1"/>
        <end position="19"/>
    </location>
</feature>